<dbReference type="SUPFAM" id="SSF56112">
    <property type="entry name" value="Protein kinase-like (PK-like)"/>
    <property type="match status" value="1"/>
</dbReference>
<keyword evidence="1" id="KW-0547">Nucleotide-binding</keyword>
<evidence type="ECO:0000313" key="4">
    <source>
        <dbReference type="EMBL" id="KAA8520122.1"/>
    </source>
</evidence>
<dbReference type="GO" id="GO:0005524">
    <property type="term" value="F:ATP binding"/>
    <property type="evidence" value="ECO:0007669"/>
    <property type="project" value="UniProtKB-UniRule"/>
</dbReference>
<name>A0A5J4ZRR2_9ASTE</name>
<sequence>MDWTRGPTIGRGSSATVSIAAAHRSGDVFAVKSAELSLSEFLEREQRILSSIVCPQIIGYKGHSVTFENGKLMYNVFMEYASGGTLVDAIKEHDDGVKIADLGCAKWVDRLVSVSGSSPPAIVGTPLFMAPEVARGEEQGYPADLWALGCTVIEMATGRTPWNDVSDPVSALYRIGFSGEVPEIPICLSEDGKDFLDKCLKRDPRERRSASELLRHSFLEEPKFVLKGIHGHNLDSPVNVLDRGFWDSMEETETTHNSTRKTSPSSPPVQRIRQLCGGTATLSTGVPNWTWDENWVTVRSNGMKEEEKEEEDSFSFCQNDEMLCANEPTTSGMDIDWVSHPYEPTSSNGIGSIDTSNSSSGCGCCYSSCSSRGNSSSNDKNCLFLACCSMEDVSCKNYNLQMDKKILCFLASNFNSLKIL</sequence>
<dbReference type="OrthoDB" id="275301at2759"/>
<feature type="binding site" evidence="1">
    <location>
        <position position="32"/>
    </location>
    <ligand>
        <name>ATP</name>
        <dbReference type="ChEBI" id="CHEBI:30616"/>
    </ligand>
</feature>
<dbReference type="InterPro" id="IPR052751">
    <property type="entry name" value="Plant_MAPKKK"/>
</dbReference>
<dbReference type="PANTHER" id="PTHR48011">
    <property type="entry name" value="CCR4-NOT TRANSCRIPTIONAL COMPLEX SUBUNIT CAF120-RELATED"/>
    <property type="match status" value="1"/>
</dbReference>
<dbReference type="InterPro" id="IPR000719">
    <property type="entry name" value="Prot_kinase_dom"/>
</dbReference>
<dbReference type="Gene3D" id="3.30.200.20">
    <property type="entry name" value="Phosphorylase Kinase, domain 1"/>
    <property type="match status" value="1"/>
</dbReference>
<dbReference type="AlphaFoldDB" id="A0A5J4ZRR2"/>
<accession>A0A5J4ZRR2</accession>
<gene>
    <name evidence="4" type="ORF">F0562_014378</name>
</gene>
<feature type="region of interest" description="Disordered" evidence="2">
    <location>
        <begin position="251"/>
        <end position="270"/>
    </location>
</feature>
<dbReference type="InterPro" id="IPR017441">
    <property type="entry name" value="Protein_kinase_ATP_BS"/>
</dbReference>
<evidence type="ECO:0000259" key="3">
    <source>
        <dbReference type="PROSITE" id="PS50011"/>
    </source>
</evidence>
<evidence type="ECO:0000313" key="5">
    <source>
        <dbReference type="Proteomes" id="UP000325577"/>
    </source>
</evidence>
<dbReference type="PROSITE" id="PS00107">
    <property type="entry name" value="PROTEIN_KINASE_ATP"/>
    <property type="match status" value="1"/>
</dbReference>
<dbReference type="GO" id="GO:0004672">
    <property type="term" value="F:protein kinase activity"/>
    <property type="evidence" value="ECO:0007669"/>
    <property type="project" value="InterPro"/>
</dbReference>
<dbReference type="EMBL" id="CM018049">
    <property type="protein sequence ID" value="KAA8520122.1"/>
    <property type="molecule type" value="Genomic_DNA"/>
</dbReference>
<evidence type="ECO:0000256" key="1">
    <source>
        <dbReference type="PROSITE-ProRule" id="PRU10141"/>
    </source>
</evidence>
<dbReference type="PANTHER" id="PTHR48011:SF4">
    <property type="entry name" value="MITOGEN-ACTIVATED PROTEIN KINASE KINASE KINASE 19"/>
    <property type="match status" value="1"/>
</dbReference>
<evidence type="ECO:0000256" key="2">
    <source>
        <dbReference type="SAM" id="MobiDB-lite"/>
    </source>
</evidence>
<reference evidence="4 5" key="1">
    <citation type="submission" date="2019-09" db="EMBL/GenBank/DDBJ databases">
        <title>A chromosome-level genome assembly of the Chinese tupelo Nyssa sinensis.</title>
        <authorList>
            <person name="Yang X."/>
            <person name="Kang M."/>
            <person name="Yang Y."/>
            <person name="Xiong H."/>
            <person name="Wang M."/>
            <person name="Zhang Z."/>
            <person name="Wang Z."/>
            <person name="Wu H."/>
            <person name="Ma T."/>
            <person name="Liu J."/>
            <person name="Xi Z."/>
        </authorList>
    </citation>
    <scope>NUCLEOTIDE SEQUENCE [LARGE SCALE GENOMIC DNA]</scope>
    <source>
        <strain evidence="4">J267</strain>
        <tissue evidence="4">Leaf</tissue>
    </source>
</reference>
<dbReference type="Proteomes" id="UP000325577">
    <property type="component" value="Linkage Group LG6"/>
</dbReference>
<dbReference type="Pfam" id="PF00069">
    <property type="entry name" value="Pkinase"/>
    <property type="match status" value="1"/>
</dbReference>
<dbReference type="CDD" id="cd06606">
    <property type="entry name" value="STKc_MAPKKK"/>
    <property type="match status" value="1"/>
</dbReference>
<dbReference type="PROSITE" id="PS50011">
    <property type="entry name" value="PROTEIN_KINASE_DOM"/>
    <property type="match status" value="1"/>
</dbReference>
<dbReference type="InterPro" id="IPR011009">
    <property type="entry name" value="Kinase-like_dom_sf"/>
</dbReference>
<keyword evidence="1" id="KW-0067">ATP-binding</keyword>
<dbReference type="GO" id="GO:0007165">
    <property type="term" value="P:signal transduction"/>
    <property type="evidence" value="ECO:0007669"/>
    <property type="project" value="TreeGrafter"/>
</dbReference>
<feature type="domain" description="Protein kinase" evidence="3">
    <location>
        <begin position="1"/>
        <end position="219"/>
    </location>
</feature>
<protein>
    <recommendedName>
        <fullName evidence="3">Protein kinase domain-containing protein</fullName>
    </recommendedName>
</protein>
<feature type="compositionally biased region" description="Polar residues" evidence="2">
    <location>
        <begin position="255"/>
        <end position="264"/>
    </location>
</feature>
<organism evidence="4 5">
    <name type="scientific">Nyssa sinensis</name>
    <dbReference type="NCBI Taxonomy" id="561372"/>
    <lineage>
        <taxon>Eukaryota</taxon>
        <taxon>Viridiplantae</taxon>
        <taxon>Streptophyta</taxon>
        <taxon>Embryophyta</taxon>
        <taxon>Tracheophyta</taxon>
        <taxon>Spermatophyta</taxon>
        <taxon>Magnoliopsida</taxon>
        <taxon>eudicotyledons</taxon>
        <taxon>Gunneridae</taxon>
        <taxon>Pentapetalae</taxon>
        <taxon>asterids</taxon>
        <taxon>Cornales</taxon>
        <taxon>Nyssaceae</taxon>
        <taxon>Nyssa</taxon>
    </lineage>
</organism>
<proteinExistence type="predicted"/>
<dbReference type="Gene3D" id="1.10.510.10">
    <property type="entry name" value="Transferase(Phosphotransferase) domain 1"/>
    <property type="match status" value="1"/>
</dbReference>
<keyword evidence="5" id="KW-1185">Reference proteome</keyword>